<evidence type="ECO:0000259" key="5">
    <source>
        <dbReference type="PROSITE" id="PS50893"/>
    </source>
</evidence>
<feature type="domain" description="ABC transporter" evidence="5">
    <location>
        <begin position="6"/>
        <end position="227"/>
    </location>
</feature>
<evidence type="ECO:0000256" key="4">
    <source>
        <dbReference type="ARBA" id="ARBA00022840"/>
    </source>
</evidence>
<accession>A0A7M2RFU8</accession>
<dbReference type="InterPro" id="IPR027417">
    <property type="entry name" value="P-loop_NTPase"/>
</dbReference>
<dbReference type="RefSeq" id="WP_193735570.1">
    <property type="nucleotide sequence ID" value="NZ_CP063304.1"/>
</dbReference>
<keyword evidence="4 6" id="KW-0067">ATP-binding</keyword>
<evidence type="ECO:0000256" key="1">
    <source>
        <dbReference type="ARBA" id="ARBA00005417"/>
    </source>
</evidence>
<protein>
    <submittedName>
        <fullName evidence="6">ATP-binding cassette domain-containing protein</fullName>
    </submittedName>
</protein>
<dbReference type="InterPro" id="IPR003593">
    <property type="entry name" value="AAA+_ATPase"/>
</dbReference>
<dbReference type="PANTHER" id="PTHR42711:SF5">
    <property type="entry name" value="ABC TRANSPORTER ATP-BINDING PROTEIN NATA"/>
    <property type="match status" value="1"/>
</dbReference>
<evidence type="ECO:0000313" key="7">
    <source>
        <dbReference type="Proteomes" id="UP000593601"/>
    </source>
</evidence>
<dbReference type="Proteomes" id="UP000593601">
    <property type="component" value="Chromosome"/>
</dbReference>
<dbReference type="KEGG" id="bliq:INP51_14940"/>
<dbReference type="AlphaFoldDB" id="A0A7M2RFU8"/>
<dbReference type="GO" id="GO:0016887">
    <property type="term" value="F:ATP hydrolysis activity"/>
    <property type="evidence" value="ECO:0007669"/>
    <property type="project" value="InterPro"/>
</dbReference>
<dbReference type="InterPro" id="IPR050763">
    <property type="entry name" value="ABC_transporter_ATP-binding"/>
</dbReference>
<dbReference type="PANTHER" id="PTHR42711">
    <property type="entry name" value="ABC TRANSPORTER ATP-BINDING PROTEIN"/>
    <property type="match status" value="1"/>
</dbReference>
<dbReference type="CDD" id="cd03230">
    <property type="entry name" value="ABC_DR_subfamily_A"/>
    <property type="match status" value="1"/>
</dbReference>
<comment type="similarity">
    <text evidence="1">Belongs to the ABC transporter superfamily.</text>
</comment>
<keyword evidence="2" id="KW-0813">Transport</keyword>
<dbReference type="SMART" id="SM00382">
    <property type="entry name" value="AAA"/>
    <property type="match status" value="1"/>
</dbReference>
<dbReference type="Pfam" id="PF00005">
    <property type="entry name" value="ABC_tran"/>
    <property type="match status" value="1"/>
</dbReference>
<evidence type="ECO:0000313" key="6">
    <source>
        <dbReference type="EMBL" id="QOV19223.1"/>
    </source>
</evidence>
<dbReference type="GO" id="GO:0005524">
    <property type="term" value="F:ATP binding"/>
    <property type="evidence" value="ECO:0007669"/>
    <property type="project" value="UniProtKB-KW"/>
</dbReference>
<dbReference type="EMBL" id="CP063304">
    <property type="protein sequence ID" value="QOV19223.1"/>
    <property type="molecule type" value="Genomic_DNA"/>
</dbReference>
<keyword evidence="7" id="KW-1185">Reference proteome</keyword>
<keyword evidence="3" id="KW-0547">Nucleotide-binding</keyword>
<name>A0A7M2RFU8_9FIRM</name>
<evidence type="ECO:0000256" key="2">
    <source>
        <dbReference type="ARBA" id="ARBA00022448"/>
    </source>
</evidence>
<sequence length="297" mass="33495">MEEIMIHISKLNKSYGSKRVLKDIDLNVKKGECLGIVGKNGTGKTTLLECIENIRKWESGTVSIQGVNNLGKYKEVLGVQLQSSSLPADIKVIEAMDLFAVEHGVTYSKEDYEKFGIQFFLKKKYKQLSTGQKRRLHLFIAILHDPQIVILDEPTAGLDIEGKEQLYAVIDELKAKGKTILITSHDMTEVEKLCDRVAFVIDGRIVRIDEMSTPENEGKEFVICIKTQKGIGNYIEGISSATYHGKTKEYEEYHCISIASFLNEFLLLVLQNDDEIEDLYVRKSSIEKELADLIKGA</sequence>
<dbReference type="InterPro" id="IPR003439">
    <property type="entry name" value="ABC_transporter-like_ATP-bd"/>
</dbReference>
<dbReference type="SUPFAM" id="SSF52540">
    <property type="entry name" value="P-loop containing nucleoside triphosphate hydrolases"/>
    <property type="match status" value="1"/>
</dbReference>
<proteinExistence type="inferred from homology"/>
<dbReference type="Gene3D" id="3.40.50.300">
    <property type="entry name" value="P-loop containing nucleotide triphosphate hydrolases"/>
    <property type="match status" value="1"/>
</dbReference>
<reference evidence="6 7" key="1">
    <citation type="submission" date="2020-10" db="EMBL/GenBank/DDBJ databases">
        <title>Blautia liquoris sp.nov., isolated from the mud in a fermentation cellar used for the production of Chinese strong-flavoured liquor.</title>
        <authorList>
            <person name="Lu L."/>
        </authorList>
    </citation>
    <scope>NUCLEOTIDE SEQUENCE [LARGE SCALE GENOMIC DNA]</scope>
    <source>
        <strain evidence="6 7">LZLJ-3</strain>
    </source>
</reference>
<gene>
    <name evidence="6" type="ORF">INP51_14940</name>
</gene>
<organism evidence="6 7">
    <name type="scientific">Blautia liquoris</name>
    <dbReference type="NCBI Taxonomy" id="2779518"/>
    <lineage>
        <taxon>Bacteria</taxon>
        <taxon>Bacillati</taxon>
        <taxon>Bacillota</taxon>
        <taxon>Clostridia</taxon>
        <taxon>Lachnospirales</taxon>
        <taxon>Lachnospiraceae</taxon>
        <taxon>Blautia</taxon>
    </lineage>
</organism>
<evidence type="ECO:0000256" key="3">
    <source>
        <dbReference type="ARBA" id="ARBA00022741"/>
    </source>
</evidence>
<dbReference type="PROSITE" id="PS50893">
    <property type="entry name" value="ABC_TRANSPORTER_2"/>
    <property type="match status" value="1"/>
</dbReference>